<evidence type="ECO:0000313" key="3">
    <source>
        <dbReference type="Proteomes" id="UP000593594"/>
    </source>
</evidence>
<keyword evidence="1" id="KW-0812">Transmembrane</keyword>
<gene>
    <name evidence="2" type="ORF">HW532_03305</name>
</gene>
<accession>A0A7S8C1U3</accession>
<evidence type="ECO:0000313" key="2">
    <source>
        <dbReference type="EMBL" id="QPC41825.1"/>
    </source>
</evidence>
<dbReference type="RefSeq" id="WP_213163053.1">
    <property type="nucleotide sequence ID" value="NZ_CP058214.1"/>
</dbReference>
<sequence>MAQSCSRSRWTPLSIAAIVLGFVVWWPIGIAVLAYILWGGSVDGAVNDAWNRVRTPRSSGNRAFDDYKEQTLKRLEEEQDAFADFVEKLRAARDREEFERFMAERGKA</sequence>
<reference evidence="2 3" key="1">
    <citation type="submission" date="2020-06" db="EMBL/GenBank/DDBJ databases">
        <title>Genome sequence of 2 isolates from Red Sea Mangroves.</title>
        <authorList>
            <person name="Sefrji F."/>
            <person name="Michoud G."/>
            <person name="Merlino G."/>
            <person name="Daffonchio D."/>
        </authorList>
    </citation>
    <scope>NUCLEOTIDE SEQUENCE [LARGE SCALE GENOMIC DNA]</scope>
    <source>
        <strain evidence="2 3">R1DC25</strain>
    </source>
</reference>
<evidence type="ECO:0000256" key="1">
    <source>
        <dbReference type="SAM" id="Phobius"/>
    </source>
</evidence>
<keyword evidence="1" id="KW-0472">Membrane</keyword>
<dbReference type="AlphaFoldDB" id="A0A7S8C1U3"/>
<dbReference type="KEGG" id="kmn:HW532_03305"/>
<organism evidence="2 3">
    <name type="scientific">Kaustia mangrovi</name>
    <dbReference type="NCBI Taxonomy" id="2593653"/>
    <lineage>
        <taxon>Bacteria</taxon>
        <taxon>Pseudomonadati</taxon>
        <taxon>Pseudomonadota</taxon>
        <taxon>Alphaproteobacteria</taxon>
        <taxon>Hyphomicrobiales</taxon>
        <taxon>Parvibaculaceae</taxon>
        <taxon>Kaustia</taxon>
    </lineage>
</organism>
<dbReference type="InterPro" id="IPR021273">
    <property type="entry name" value="DUF2852"/>
</dbReference>
<protein>
    <submittedName>
        <fullName evidence="2">DUF2852 domain-containing protein</fullName>
    </submittedName>
</protein>
<proteinExistence type="predicted"/>
<dbReference type="EMBL" id="CP058214">
    <property type="protein sequence ID" value="QPC41825.1"/>
    <property type="molecule type" value="Genomic_DNA"/>
</dbReference>
<name>A0A7S8C1U3_9HYPH</name>
<keyword evidence="3" id="KW-1185">Reference proteome</keyword>
<feature type="transmembrane region" description="Helical" evidence="1">
    <location>
        <begin position="12"/>
        <end position="38"/>
    </location>
</feature>
<dbReference type="Proteomes" id="UP000593594">
    <property type="component" value="Chromosome"/>
</dbReference>
<keyword evidence="1" id="KW-1133">Transmembrane helix</keyword>
<dbReference type="Pfam" id="PF11014">
    <property type="entry name" value="DUF2852"/>
    <property type="match status" value="1"/>
</dbReference>